<dbReference type="InterPro" id="IPR008928">
    <property type="entry name" value="6-hairpin_glycosidase_sf"/>
</dbReference>
<dbReference type="SUPFAM" id="SSF48208">
    <property type="entry name" value="Six-hairpin glycosidases"/>
    <property type="match status" value="1"/>
</dbReference>
<dbReference type="PANTHER" id="PTHR43465">
    <property type="entry name" value="DUF1680 DOMAIN PROTEIN (AFU_ORTHOLOGUE AFUA_1G08910)"/>
    <property type="match status" value="1"/>
</dbReference>
<keyword evidence="6" id="KW-1185">Reference proteome</keyword>
<gene>
    <name evidence="5" type="ORF">SAMN05192573_13018</name>
</gene>
<dbReference type="GO" id="GO:0005975">
    <property type="term" value="P:carbohydrate metabolic process"/>
    <property type="evidence" value="ECO:0007669"/>
    <property type="project" value="InterPro"/>
</dbReference>
<evidence type="ECO:0000313" key="5">
    <source>
        <dbReference type="EMBL" id="SDI73798.1"/>
    </source>
</evidence>
<dbReference type="Pfam" id="PF20736">
    <property type="entry name" value="Glyco_hydro127M"/>
    <property type="match status" value="1"/>
</dbReference>
<evidence type="ECO:0000259" key="4">
    <source>
        <dbReference type="Pfam" id="PF20737"/>
    </source>
</evidence>
<proteinExistence type="predicted"/>
<dbReference type="STRING" id="551996.SAMN05192573_13018"/>
<evidence type="ECO:0008006" key="7">
    <source>
        <dbReference type="Google" id="ProtNLM"/>
    </source>
</evidence>
<feature type="domain" description="Non-reducing end beta-L-arabinofuranosidase-like GH127 catalytic" evidence="2">
    <location>
        <begin position="32"/>
        <end position="427"/>
    </location>
</feature>
<accession>A0A1G8N0V2</accession>
<organism evidence="5 6">
    <name type="scientific">Mucilaginibacter gossypii</name>
    <dbReference type="NCBI Taxonomy" id="551996"/>
    <lineage>
        <taxon>Bacteria</taxon>
        <taxon>Pseudomonadati</taxon>
        <taxon>Bacteroidota</taxon>
        <taxon>Sphingobacteriia</taxon>
        <taxon>Sphingobacteriales</taxon>
        <taxon>Sphingobacteriaceae</taxon>
        <taxon>Mucilaginibacter</taxon>
    </lineage>
</organism>
<sequence>MKKRLLIALSFYCGIAYAQTKDYPIKPVSFTNVKLNDKFWTSRIETNRTVTIPASFARCENTGRVKNFEMAAARSGKFCTKFPFDDTDIYKTIEGASYSMAVHPDTKLDAYVDSLITIVGKAQEPDGYLYTARTIDPLHPHAWSGPERWVKENELSHELYNSGHMFEAAAAHYLATNKRNFLDIALKNADLLIKTFGPGKRHVAPGHEIVEMGLVRLYRITGKKEYLDLAKFFIDERGHRTYDKTSTDEWKNGMYWQDNEPVIAQEDAEGHAVRAMYLYSGMADVAALTGDKEYIAAIDKIWNNMVGKKIYVQGGIGAVPGGERFGADYELPNTTAYNETCAAIGDVFWNQRMFLLHGESKYIDVMEKVLYNGLISGVGLDGKTFFYTNAMQVTNGVTHHELEPERSGWFECSCCPTNMARFLPSLSGYMYAQKDNNVFVNLFIAGTANMEIGNKKVSIVQSNNYPWNGALSFAVTPETPTNFAMHIRIPGWARVEAIPSDLYAFQNKSAAKISLKLNGKAVAYKVENGYAVINRQWKKGDNIQLNLPMEVKKVIANKALVDDKGKTALQRGPIIYCAEWKDNGGTVSNLAIPANAAFKPVTEPNLLNGITVLKGEILSKTKGEAAKKVELTAIPYYSWANRGKGEMTVWFPEVNAATK</sequence>
<feature type="domain" description="Non-reducing end beta-L-arabinofuranosidase-like GH127 C-terminal" evidence="4">
    <location>
        <begin position="551"/>
        <end position="652"/>
    </location>
</feature>
<evidence type="ECO:0000259" key="3">
    <source>
        <dbReference type="Pfam" id="PF20736"/>
    </source>
</evidence>
<dbReference type="InterPro" id="IPR049174">
    <property type="entry name" value="Beta-AFase-like"/>
</dbReference>
<name>A0A1G8N0V2_9SPHI</name>
<feature type="signal peptide" evidence="1">
    <location>
        <begin position="1"/>
        <end position="18"/>
    </location>
</feature>
<dbReference type="Pfam" id="PF07944">
    <property type="entry name" value="Beta-AFase-like_GH127_cat"/>
    <property type="match status" value="1"/>
</dbReference>
<protein>
    <recommendedName>
        <fullName evidence="7">Glycoside hydrolase family 127 protein</fullName>
    </recommendedName>
</protein>
<dbReference type="EMBL" id="FNCG01000030">
    <property type="protein sequence ID" value="SDI73798.1"/>
    <property type="molecule type" value="Genomic_DNA"/>
</dbReference>
<evidence type="ECO:0000256" key="1">
    <source>
        <dbReference type="SAM" id="SignalP"/>
    </source>
</evidence>
<dbReference type="Proteomes" id="UP000199705">
    <property type="component" value="Unassembled WGS sequence"/>
</dbReference>
<dbReference type="PANTHER" id="PTHR43465:SF2">
    <property type="entry name" value="DUF1680 DOMAIN PROTEIN (AFU_ORTHOLOGUE AFUA_1G08910)"/>
    <property type="match status" value="1"/>
</dbReference>
<dbReference type="InterPro" id="IPR012878">
    <property type="entry name" value="Beta-AFase-like_GH127_cat"/>
</dbReference>
<dbReference type="InterPro" id="IPR049046">
    <property type="entry name" value="Beta-AFase-like_GH127_middle"/>
</dbReference>
<dbReference type="RefSeq" id="WP_091176202.1">
    <property type="nucleotide sequence ID" value="NZ_FNCG01000030.1"/>
</dbReference>
<evidence type="ECO:0000313" key="6">
    <source>
        <dbReference type="Proteomes" id="UP000199705"/>
    </source>
</evidence>
<feature type="domain" description="Non-reducing end beta-L-arabinofuranosidase-like GH127 middle" evidence="3">
    <location>
        <begin position="438"/>
        <end position="549"/>
    </location>
</feature>
<reference evidence="6" key="1">
    <citation type="submission" date="2016-10" db="EMBL/GenBank/DDBJ databases">
        <authorList>
            <person name="Varghese N."/>
            <person name="Submissions S."/>
        </authorList>
    </citation>
    <scope>NUCLEOTIDE SEQUENCE [LARGE SCALE GENOMIC DNA]</scope>
    <source>
        <strain evidence="6">Gh-67</strain>
    </source>
</reference>
<dbReference type="InterPro" id="IPR049049">
    <property type="entry name" value="Beta-AFase-like_GH127_C"/>
</dbReference>
<evidence type="ECO:0000259" key="2">
    <source>
        <dbReference type="Pfam" id="PF07944"/>
    </source>
</evidence>
<keyword evidence="1" id="KW-0732">Signal</keyword>
<dbReference type="AlphaFoldDB" id="A0A1G8N0V2"/>
<feature type="chain" id="PRO_5011730058" description="Glycoside hydrolase family 127 protein" evidence="1">
    <location>
        <begin position="19"/>
        <end position="659"/>
    </location>
</feature>
<dbReference type="Gene3D" id="1.50.10.20">
    <property type="match status" value="1"/>
</dbReference>
<dbReference type="Pfam" id="PF20737">
    <property type="entry name" value="Glyco_hydro127C"/>
    <property type="match status" value="1"/>
</dbReference>